<dbReference type="Proteomes" id="UP000277212">
    <property type="component" value="Unassembled WGS sequence"/>
</dbReference>
<dbReference type="GO" id="GO:0004806">
    <property type="term" value="F:triacylglycerol lipase activity"/>
    <property type="evidence" value="ECO:0007669"/>
    <property type="project" value="InterPro"/>
</dbReference>
<evidence type="ECO:0000259" key="2">
    <source>
        <dbReference type="Pfam" id="PF12697"/>
    </source>
</evidence>
<evidence type="ECO:0000313" key="3">
    <source>
        <dbReference type="EMBL" id="RMJ04784.1"/>
    </source>
</evidence>
<dbReference type="GO" id="GO:0016042">
    <property type="term" value="P:lipid catabolic process"/>
    <property type="evidence" value="ECO:0007669"/>
    <property type="project" value="InterPro"/>
</dbReference>
<dbReference type="Pfam" id="PF12697">
    <property type="entry name" value="Abhydrolase_6"/>
    <property type="match status" value="1"/>
</dbReference>
<proteinExistence type="predicted"/>
<dbReference type="AlphaFoldDB" id="A0A3M2RHU2"/>
<feature type="signal peptide" evidence="1">
    <location>
        <begin position="1"/>
        <end position="20"/>
    </location>
</feature>
<dbReference type="InterPro" id="IPR000073">
    <property type="entry name" value="AB_hydrolase_1"/>
</dbReference>
<accession>A0A3M2RHU2</accession>
<feature type="chain" id="PRO_5018141741" description="AB hydrolase-1 domain-containing protein" evidence="1">
    <location>
        <begin position="21"/>
        <end position="487"/>
    </location>
</feature>
<feature type="domain" description="AB hydrolase-1" evidence="2">
    <location>
        <begin position="154"/>
        <end position="424"/>
    </location>
</feature>
<dbReference type="STRING" id="2010991.A0A3M2RHU2"/>
<evidence type="ECO:0000256" key="1">
    <source>
        <dbReference type="SAM" id="SignalP"/>
    </source>
</evidence>
<comment type="caution">
    <text evidence="3">The sequence shown here is derived from an EMBL/GenBank/DDBJ whole genome shotgun (WGS) entry which is preliminary data.</text>
</comment>
<dbReference type="PANTHER" id="PTHR34853:SF1">
    <property type="entry name" value="LIPASE 5"/>
    <property type="match status" value="1"/>
</dbReference>
<gene>
    <name evidence="3" type="ORF">CDV36_014539</name>
</gene>
<dbReference type="InterPro" id="IPR029058">
    <property type="entry name" value="AB_hydrolase_fold"/>
</dbReference>
<dbReference type="PANTHER" id="PTHR34853">
    <property type="match status" value="1"/>
</dbReference>
<dbReference type="EMBL" id="NKUJ01000468">
    <property type="protein sequence ID" value="RMJ04784.1"/>
    <property type="molecule type" value="Genomic_DNA"/>
</dbReference>
<dbReference type="InterPro" id="IPR005152">
    <property type="entry name" value="Lipase_secreted"/>
</dbReference>
<organism evidence="3 4">
    <name type="scientific">Fusarium kuroshium</name>
    <dbReference type="NCBI Taxonomy" id="2010991"/>
    <lineage>
        <taxon>Eukaryota</taxon>
        <taxon>Fungi</taxon>
        <taxon>Dikarya</taxon>
        <taxon>Ascomycota</taxon>
        <taxon>Pezizomycotina</taxon>
        <taxon>Sordariomycetes</taxon>
        <taxon>Hypocreomycetidae</taxon>
        <taxon>Hypocreales</taxon>
        <taxon>Nectriaceae</taxon>
        <taxon>Fusarium</taxon>
        <taxon>Fusarium solani species complex</taxon>
    </lineage>
</organism>
<dbReference type="OrthoDB" id="5382058at2759"/>
<keyword evidence="1" id="KW-0732">Signal</keyword>
<name>A0A3M2RHU2_9HYPO</name>
<protein>
    <recommendedName>
        <fullName evidence="2">AB hydrolase-1 domain-containing protein</fullName>
    </recommendedName>
</protein>
<dbReference type="Gene3D" id="3.40.50.1820">
    <property type="entry name" value="alpha/beta hydrolase"/>
    <property type="match status" value="2"/>
</dbReference>
<evidence type="ECO:0000313" key="4">
    <source>
        <dbReference type="Proteomes" id="UP000277212"/>
    </source>
</evidence>
<reference evidence="3 4" key="1">
    <citation type="submission" date="2017-06" db="EMBL/GenBank/DDBJ databases">
        <title>Comparative genomic analysis of Ambrosia Fusariam Clade fungi.</title>
        <authorList>
            <person name="Stajich J.E."/>
            <person name="Carrillo J."/>
            <person name="Kijimoto T."/>
            <person name="Eskalen A."/>
            <person name="O'Donnell K."/>
            <person name="Kasson M."/>
        </authorList>
    </citation>
    <scope>NUCLEOTIDE SEQUENCE [LARGE SCALE GENOMIC DNA]</scope>
    <source>
        <strain evidence="3">UCR3666</strain>
    </source>
</reference>
<keyword evidence="4" id="KW-1185">Reference proteome</keyword>
<dbReference type="SUPFAM" id="SSF53474">
    <property type="entry name" value="alpha/beta-Hydrolases"/>
    <property type="match status" value="1"/>
</dbReference>
<sequence length="487" mass="53321">MRSSAALTVSLSLFAGLATAQLPPTEVFRTDFNSSFKFTPAQIKAAKLDDALAESAQNVLNFERSQLAFGGPLEDDFYTLPPLINETGPLKPGQILKIQAFTDPTAYSIPSNTALSRIIYTTTNFNGTVIPASGFILWPYTPRKFGKSKKASVVIWAHGTSGFFASQAPSADRGLWYSNSAPFTLAQAGYAVFAPDFAGLGISKSWDGSEIPHQYHASPTTARDSLYGLRAALEAFPDKLNPEFIVMGHSQGGGVAWAVAEALANEKDKFADLSPGFKGAVAGSPTTSVFGGPSPFMLPSVGQMLNSIFPDFKLEDWLTPLGIARIELAREVEGGVAFFQQLFLTNETVFRSDYDESWYVDAFSKLGNAGRKDFKGPLLVLQGIEDAYVLYNLTAKTVEDTWKLYPDHDLEFLVASGVSHVPDLDATRHLWLKWIEERFEGKPLTKKGSVRTDLESFLPIEQYQSTVKSFPQWAGLPQYSYQIPLAV</sequence>